<organism evidence="14 15">
    <name type="scientific">Seminibacterium arietis</name>
    <dbReference type="NCBI Taxonomy" id="1173502"/>
    <lineage>
        <taxon>Bacteria</taxon>
        <taxon>Pseudomonadati</taxon>
        <taxon>Pseudomonadota</taxon>
        <taxon>Gammaproteobacteria</taxon>
        <taxon>Pasteurellales</taxon>
        <taxon>Pasteurellaceae</taxon>
        <taxon>Seminibacterium</taxon>
    </lineage>
</organism>
<evidence type="ECO:0000313" key="15">
    <source>
        <dbReference type="Proteomes" id="UP001596996"/>
    </source>
</evidence>
<keyword evidence="4 12" id="KW-1003">Cell membrane</keyword>
<evidence type="ECO:0000256" key="8">
    <source>
        <dbReference type="ARBA" id="ARBA00022958"/>
    </source>
</evidence>
<evidence type="ECO:0000256" key="6">
    <source>
        <dbReference type="ARBA" id="ARBA00022538"/>
    </source>
</evidence>
<feature type="transmembrane region" description="Helical" evidence="13">
    <location>
        <begin position="237"/>
        <end position="259"/>
    </location>
</feature>
<feature type="transmembrane region" description="Helical" evidence="13">
    <location>
        <begin position="133"/>
        <end position="163"/>
    </location>
</feature>
<dbReference type="PANTHER" id="PTHR32024:SF2">
    <property type="entry name" value="TRK SYSTEM POTASSIUM UPTAKE PROTEIN TRKG-RELATED"/>
    <property type="match status" value="1"/>
</dbReference>
<proteinExistence type="inferred from homology"/>
<keyword evidence="7 13" id="KW-0812">Transmembrane</keyword>
<gene>
    <name evidence="14" type="ORF">ACFQ02_07735</name>
</gene>
<accession>A0ABW3IBE7</accession>
<comment type="function">
    <text evidence="12">Low-affinity potassium transport system. Interacts with Trk system potassium uptake protein TrkA.</text>
</comment>
<dbReference type="PIRSF" id="PIRSF006247">
    <property type="entry name" value="TrkH"/>
    <property type="match status" value="1"/>
</dbReference>
<feature type="transmembrane region" description="Helical" evidence="13">
    <location>
        <begin position="400"/>
        <end position="426"/>
    </location>
</feature>
<dbReference type="PANTHER" id="PTHR32024">
    <property type="entry name" value="TRK SYSTEM POTASSIUM UPTAKE PROTEIN TRKG-RELATED"/>
    <property type="match status" value="1"/>
</dbReference>
<dbReference type="Pfam" id="PF02386">
    <property type="entry name" value="TrkH"/>
    <property type="match status" value="1"/>
</dbReference>
<sequence>MHLLSIVRIIGILVMCFSTTMLVPAFVALLYGDGGGKAFIQSFVINFIVGAILWWFCRTQRHELRSREGFLIVVLFWTVLGLLGSIPFMLFDMTHLNFANAVFESFSGLTTTGATVMSGLDALPKAILFYRQFLQFIGGMGIIVLAVAIIPLLGIGGTQLYRAESSGPLKDQKMRPRIAEIAKLLWFAYLLTTVLCAFSYWLAGMDAFDAIGHSFSTVSNGGFSTHDASMGYFNSNVIYVITTVFMLIAGCNFALHISALSNLNRVGLWKNYYRDPEFRFFFYMQLIFIAIFSVGLYLSYDLTLVDSFAQGALQLSSMSMTSGYTIFDINKLPSFLGTLLVVSAIIGGCAGSTSGGLKAIRVLVLTLQANRELEQLVHPNLVKPIKFGKDILPRRVVESIWAFFVVFIFIFLVLVMAVILCGMNAFDAAGAVLATLTNAGPGLGSISLGFSHVPDSAKFVFAFAMVCGRLELFSLLVLFTPAFWKT</sequence>
<keyword evidence="5 12" id="KW-0997">Cell inner membrane</keyword>
<evidence type="ECO:0000256" key="4">
    <source>
        <dbReference type="ARBA" id="ARBA00022475"/>
    </source>
</evidence>
<comment type="subcellular location">
    <subcellularLocation>
        <location evidence="1 12">Cell inner membrane</location>
        <topology evidence="1 12">Multi-pass membrane protein</topology>
    </subcellularLocation>
</comment>
<evidence type="ECO:0000256" key="7">
    <source>
        <dbReference type="ARBA" id="ARBA00022692"/>
    </source>
</evidence>
<evidence type="ECO:0000256" key="1">
    <source>
        <dbReference type="ARBA" id="ARBA00004429"/>
    </source>
</evidence>
<evidence type="ECO:0000256" key="13">
    <source>
        <dbReference type="SAM" id="Phobius"/>
    </source>
</evidence>
<comment type="similarity">
    <text evidence="2 12">Belongs to the TrkH potassium transport family.</text>
</comment>
<dbReference type="InterPro" id="IPR003445">
    <property type="entry name" value="Cat_transpt"/>
</dbReference>
<feature type="transmembrane region" description="Helical" evidence="13">
    <location>
        <begin position="280"/>
        <end position="300"/>
    </location>
</feature>
<evidence type="ECO:0000313" key="14">
    <source>
        <dbReference type="EMBL" id="MFD0966727.1"/>
    </source>
</evidence>
<evidence type="ECO:0000256" key="3">
    <source>
        <dbReference type="ARBA" id="ARBA00022448"/>
    </source>
</evidence>
<dbReference type="EMBL" id="JBHTJN010000012">
    <property type="protein sequence ID" value="MFD0966727.1"/>
    <property type="molecule type" value="Genomic_DNA"/>
</dbReference>
<keyword evidence="9 13" id="KW-1133">Transmembrane helix</keyword>
<dbReference type="InterPro" id="IPR004772">
    <property type="entry name" value="TrkH"/>
</dbReference>
<keyword evidence="8 12" id="KW-0630">Potassium</keyword>
<evidence type="ECO:0000256" key="5">
    <source>
        <dbReference type="ARBA" id="ARBA00022519"/>
    </source>
</evidence>
<keyword evidence="15" id="KW-1185">Reference proteome</keyword>
<protein>
    <recommendedName>
        <fullName evidence="12">Trk system potassium uptake protein</fullName>
    </recommendedName>
</protein>
<feature type="transmembrane region" description="Helical" evidence="13">
    <location>
        <begin position="459"/>
        <end position="484"/>
    </location>
</feature>
<reference evidence="15" key="1">
    <citation type="journal article" date="2019" name="Int. J. Syst. Evol. Microbiol.">
        <title>The Global Catalogue of Microorganisms (GCM) 10K type strain sequencing project: providing services to taxonomists for standard genome sequencing and annotation.</title>
        <authorList>
            <consortium name="The Broad Institute Genomics Platform"/>
            <consortium name="The Broad Institute Genome Sequencing Center for Infectious Disease"/>
            <person name="Wu L."/>
            <person name="Ma J."/>
        </authorList>
    </citation>
    <scope>NUCLEOTIDE SEQUENCE [LARGE SCALE GENOMIC DNA]</scope>
    <source>
        <strain evidence="15">CCUG 61707</strain>
    </source>
</reference>
<keyword evidence="6 12" id="KW-0633">Potassium transport</keyword>
<keyword evidence="3 12" id="KW-0813">Transport</keyword>
<evidence type="ECO:0000256" key="9">
    <source>
        <dbReference type="ARBA" id="ARBA00022989"/>
    </source>
</evidence>
<evidence type="ECO:0000256" key="10">
    <source>
        <dbReference type="ARBA" id="ARBA00023065"/>
    </source>
</evidence>
<feature type="transmembrane region" description="Helical" evidence="13">
    <location>
        <begin position="184"/>
        <end position="203"/>
    </location>
</feature>
<dbReference type="NCBIfam" id="TIGR00933">
    <property type="entry name" value="2a38"/>
    <property type="match status" value="1"/>
</dbReference>
<keyword evidence="10 12" id="KW-0406">Ion transport</keyword>
<name>A0ABW3IBE7_9PAST</name>
<feature type="transmembrane region" description="Helical" evidence="13">
    <location>
        <begin position="332"/>
        <end position="351"/>
    </location>
</feature>
<evidence type="ECO:0000256" key="2">
    <source>
        <dbReference type="ARBA" id="ARBA00009137"/>
    </source>
</evidence>
<feature type="transmembrane region" description="Helical" evidence="13">
    <location>
        <begin position="38"/>
        <end position="57"/>
    </location>
</feature>
<keyword evidence="11 12" id="KW-0472">Membrane</keyword>
<dbReference type="RefSeq" id="WP_380821390.1">
    <property type="nucleotide sequence ID" value="NZ_JBHTJN010000012.1"/>
</dbReference>
<dbReference type="Proteomes" id="UP001596996">
    <property type="component" value="Unassembled WGS sequence"/>
</dbReference>
<feature type="transmembrane region" description="Helical" evidence="13">
    <location>
        <begin position="69"/>
        <end position="90"/>
    </location>
</feature>
<evidence type="ECO:0000256" key="12">
    <source>
        <dbReference type="PIRNR" id="PIRNR006247"/>
    </source>
</evidence>
<evidence type="ECO:0000256" key="11">
    <source>
        <dbReference type="ARBA" id="ARBA00023136"/>
    </source>
</evidence>
<feature type="transmembrane region" description="Helical" evidence="13">
    <location>
        <begin position="12"/>
        <end position="32"/>
    </location>
</feature>
<comment type="caution">
    <text evidence="14">The sequence shown here is derived from an EMBL/GenBank/DDBJ whole genome shotgun (WGS) entry which is preliminary data.</text>
</comment>